<proteinExistence type="predicted"/>
<sequence length="97" mass="10604">MATFTHATPERCAQLGRALTAAGLTWSDNGRQDDPQYLDYTVTDPHGRTWRISPATNFQISPSSPGQIWEASCSALMTTTPILSARQVAERIKDVPA</sequence>
<reference evidence="1" key="2">
    <citation type="submission" date="2020-09" db="EMBL/GenBank/DDBJ databases">
        <authorList>
            <person name="Sun Q."/>
            <person name="Zhou Y."/>
        </authorList>
    </citation>
    <scope>NUCLEOTIDE SEQUENCE</scope>
    <source>
        <strain evidence="1">CGMCC 4.7403</strain>
    </source>
</reference>
<comment type="caution">
    <text evidence="1">The sequence shown here is derived from an EMBL/GenBank/DDBJ whole genome shotgun (WGS) entry which is preliminary data.</text>
</comment>
<dbReference type="EMBL" id="BNAT01000019">
    <property type="protein sequence ID" value="GHE34891.1"/>
    <property type="molecule type" value="Genomic_DNA"/>
</dbReference>
<dbReference type="AlphaFoldDB" id="A0A918Z2S6"/>
<evidence type="ECO:0000313" key="1">
    <source>
        <dbReference type="EMBL" id="GHE34891.1"/>
    </source>
</evidence>
<keyword evidence="2" id="KW-1185">Reference proteome</keyword>
<name>A0A918Z2S6_9ACTN</name>
<reference evidence="1" key="1">
    <citation type="journal article" date="2014" name="Int. J. Syst. Evol. Microbiol.">
        <title>Complete genome sequence of Corynebacterium casei LMG S-19264T (=DSM 44701T), isolated from a smear-ripened cheese.</title>
        <authorList>
            <consortium name="US DOE Joint Genome Institute (JGI-PGF)"/>
            <person name="Walter F."/>
            <person name="Albersmeier A."/>
            <person name="Kalinowski J."/>
            <person name="Ruckert C."/>
        </authorList>
    </citation>
    <scope>NUCLEOTIDE SEQUENCE</scope>
    <source>
        <strain evidence="1">CGMCC 4.7403</strain>
    </source>
</reference>
<evidence type="ECO:0000313" key="2">
    <source>
        <dbReference type="Proteomes" id="UP000603227"/>
    </source>
</evidence>
<gene>
    <name evidence="1" type="ORF">GCM10017771_52730</name>
</gene>
<accession>A0A918Z2S6</accession>
<dbReference type="RefSeq" id="WP_189784924.1">
    <property type="nucleotide sequence ID" value="NZ_BNAT01000019.1"/>
</dbReference>
<protein>
    <submittedName>
        <fullName evidence="1">Uncharacterized protein</fullName>
    </submittedName>
</protein>
<organism evidence="1 2">
    <name type="scientific">Streptomyces capitiformicae</name>
    <dbReference type="NCBI Taxonomy" id="2014920"/>
    <lineage>
        <taxon>Bacteria</taxon>
        <taxon>Bacillati</taxon>
        <taxon>Actinomycetota</taxon>
        <taxon>Actinomycetes</taxon>
        <taxon>Kitasatosporales</taxon>
        <taxon>Streptomycetaceae</taxon>
        <taxon>Streptomyces</taxon>
    </lineage>
</organism>
<dbReference type="Proteomes" id="UP000603227">
    <property type="component" value="Unassembled WGS sequence"/>
</dbReference>